<feature type="chain" id="PRO_5012894930" evidence="1">
    <location>
        <begin position="23"/>
        <end position="100"/>
    </location>
</feature>
<sequence length="100" mass="11929">MFIHFQLILAFHIISQIKILHSQTIIMHKEKMSIMLTTCTVGQQLMKIIYTDSYLNIYPTANLFHKYLNNRGSIHLKDKLSHITFSINQDLMERTYFHRC</sequence>
<accession>A0A224Y352</accession>
<feature type="signal peptide" evidence="1">
    <location>
        <begin position="1"/>
        <end position="22"/>
    </location>
</feature>
<dbReference type="AlphaFoldDB" id="A0A224Y352"/>
<proteinExistence type="predicted"/>
<keyword evidence="1" id="KW-0732">Signal</keyword>
<reference evidence="2" key="1">
    <citation type="journal article" date="2018" name="PLoS Negl. Trop. Dis.">
        <title>An insight into the salivary gland and fat body transcriptome of Panstrongylus lignarius (Hemiptera: Heteroptera), the main vector of Chagas disease in Peru.</title>
        <authorList>
            <person name="Nevoa J.C."/>
            <person name="Mendes M.T."/>
            <person name="da Silva M.V."/>
            <person name="Soares S.C."/>
            <person name="Oliveira C.J.F."/>
            <person name="Ribeiro J.M.C."/>
        </authorList>
    </citation>
    <scope>NUCLEOTIDE SEQUENCE</scope>
</reference>
<evidence type="ECO:0000256" key="1">
    <source>
        <dbReference type="SAM" id="SignalP"/>
    </source>
</evidence>
<evidence type="ECO:0000313" key="2">
    <source>
        <dbReference type="EMBL" id="JAW14869.1"/>
    </source>
</evidence>
<organism evidence="2">
    <name type="scientific">Panstrongylus lignarius</name>
    <dbReference type="NCBI Taxonomy" id="156445"/>
    <lineage>
        <taxon>Eukaryota</taxon>
        <taxon>Metazoa</taxon>
        <taxon>Ecdysozoa</taxon>
        <taxon>Arthropoda</taxon>
        <taxon>Hexapoda</taxon>
        <taxon>Insecta</taxon>
        <taxon>Pterygota</taxon>
        <taxon>Neoptera</taxon>
        <taxon>Paraneoptera</taxon>
        <taxon>Hemiptera</taxon>
        <taxon>Heteroptera</taxon>
        <taxon>Panheteroptera</taxon>
        <taxon>Cimicomorpha</taxon>
        <taxon>Reduviidae</taxon>
        <taxon>Triatominae</taxon>
        <taxon>Panstrongylus</taxon>
    </lineage>
</organism>
<dbReference type="EMBL" id="GFTR01001557">
    <property type="protein sequence ID" value="JAW14869.1"/>
    <property type="molecule type" value="Transcribed_RNA"/>
</dbReference>
<name>A0A224Y352_9HEMI</name>
<protein>
    <submittedName>
        <fullName evidence="2">Putative secreted protein</fullName>
    </submittedName>
</protein>